<proteinExistence type="inferred from homology"/>
<dbReference type="GO" id="GO:0016020">
    <property type="term" value="C:membrane"/>
    <property type="evidence" value="ECO:0007669"/>
    <property type="project" value="UniProtKB-SubCell"/>
</dbReference>
<evidence type="ECO:0000256" key="2">
    <source>
        <dbReference type="ARBA" id="ARBA00009477"/>
    </source>
</evidence>
<dbReference type="InterPro" id="IPR058635">
    <property type="entry name" value="BSH_YhbJ"/>
</dbReference>
<dbReference type="EMBL" id="FTOO01000001">
    <property type="protein sequence ID" value="SIS53852.1"/>
    <property type="molecule type" value="Genomic_DNA"/>
</dbReference>
<dbReference type="OrthoDB" id="9811754at2"/>
<evidence type="ECO:0000313" key="9">
    <source>
        <dbReference type="EMBL" id="SIS53852.1"/>
    </source>
</evidence>
<dbReference type="InterPro" id="IPR058792">
    <property type="entry name" value="Beta-barrel_RND_2"/>
</dbReference>
<evidence type="ECO:0000313" key="10">
    <source>
        <dbReference type="Proteomes" id="UP000186156"/>
    </source>
</evidence>
<evidence type="ECO:0000256" key="1">
    <source>
        <dbReference type="ARBA" id="ARBA00004167"/>
    </source>
</evidence>
<dbReference type="Pfam" id="PF25997">
    <property type="entry name" value="BSH_YhbJ"/>
    <property type="match status" value="1"/>
</dbReference>
<dbReference type="RefSeq" id="WP_076344200.1">
    <property type="nucleotide sequence ID" value="NZ_FTOO01000001.1"/>
</dbReference>
<name>A0A1N7JWW4_9BACL</name>
<dbReference type="STRING" id="252246.SAMN05421799_101226"/>
<dbReference type="Pfam" id="PF25954">
    <property type="entry name" value="Beta-barrel_RND_2"/>
    <property type="match status" value="1"/>
</dbReference>
<keyword evidence="5 6" id="KW-0472">Membrane</keyword>
<dbReference type="InterPro" id="IPR011053">
    <property type="entry name" value="Single_hybrid_motif"/>
</dbReference>
<keyword evidence="10" id="KW-1185">Reference proteome</keyword>
<comment type="subcellular location">
    <subcellularLocation>
        <location evidence="1">Membrane</location>
        <topology evidence="1">Single-pass membrane protein</topology>
    </subcellularLocation>
</comment>
<evidence type="ECO:0000256" key="4">
    <source>
        <dbReference type="ARBA" id="ARBA00022989"/>
    </source>
</evidence>
<organism evidence="9 10">
    <name type="scientific">Alicyclobacillus vulcanalis</name>
    <dbReference type="NCBI Taxonomy" id="252246"/>
    <lineage>
        <taxon>Bacteria</taxon>
        <taxon>Bacillati</taxon>
        <taxon>Bacillota</taxon>
        <taxon>Bacilli</taxon>
        <taxon>Bacillales</taxon>
        <taxon>Alicyclobacillaceae</taxon>
        <taxon>Alicyclobacillus</taxon>
    </lineage>
</organism>
<dbReference type="SUPFAM" id="SSF51230">
    <property type="entry name" value="Single hybrid motif"/>
    <property type="match status" value="1"/>
</dbReference>
<evidence type="ECO:0000259" key="8">
    <source>
        <dbReference type="Pfam" id="PF25997"/>
    </source>
</evidence>
<accession>A0A1N7JWW4</accession>
<evidence type="ECO:0000256" key="6">
    <source>
        <dbReference type="SAM" id="Phobius"/>
    </source>
</evidence>
<dbReference type="PANTHER" id="PTHR30386">
    <property type="entry name" value="MEMBRANE FUSION SUBUNIT OF EMRAB-TOLC MULTIDRUG EFFLUX PUMP"/>
    <property type="match status" value="1"/>
</dbReference>
<evidence type="ECO:0000256" key="5">
    <source>
        <dbReference type="ARBA" id="ARBA00023136"/>
    </source>
</evidence>
<feature type="domain" description="CusB-like beta-barrel" evidence="7">
    <location>
        <begin position="124"/>
        <end position="213"/>
    </location>
</feature>
<dbReference type="PANTHER" id="PTHR30386:SF26">
    <property type="entry name" value="TRANSPORT PROTEIN COMB"/>
    <property type="match status" value="1"/>
</dbReference>
<dbReference type="Proteomes" id="UP000186156">
    <property type="component" value="Unassembled WGS sequence"/>
</dbReference>
<gene>
    <name evidence="9" type="ORF">SAMN05421799_101226</name>
</gene>
<keyword evidence="3 6" id="KW-0812">Transmembrane</keyword>
<dbReference type="InterPro" id="IPR050739">
    <property type="entry name" value="MFP"/>
</dbReference>
<keyword evidence="4 6" id="KW-1133">Transmembrane helix</keyword>
<dbReference type="GO" id="GO:0055085">
    <property type="term" value="P:transmembrane transport"/>
    <property type="evidence" value="ECO:0007669"/>
    <property type="project" value="InterPro"/>
</dbReference>
<feature type="domain" description="YhbJ barrel-sandwich hybrid" evidence="8">
    <location>
        <begin position="48"/>
        <end position="116"/>
    </location>
</feature>
<comment type="similarity">
    <text evidence="2">Belongs to the membrane fusion protein (MFP) (TC 8.A.1) family.</text>
</comment>
<sequence>MNARRLLVIQVIILLVILAAGFVGYYFYHQSTLYLKTDDAQITGRQIVITAPASGEITSWSGTEGAQFSAGDVIGTIAVPGAKGASVSVTAPETSTIVQNQAVNHQFVVAGTPLAYAYNLNDLYVQANVKETNINDVHVGQNVDVYVDAFPGTSFQGVVQQVGLATAATFSLLPQTNNNANFTKVTQVIPVRIRLQTYTGQLVPGMSATVRIHK</sequence>
<dbReference type="Gene3D" id="2.40.30.170">
    <property type="match status" value="1"/>
</dbReference>
<evidence type="ECO:0000259" key="7">
    <source>
        <dbReference type="Pfam" id="PF25954"/>
    </source>
</evidence>
<reference evidence="10" key="1">
    <citation type="submission" date="2017-01" db="EMBL/GenBank/DDBJ databases">
        <authorList>
            <person name="Varghese N."/>
            <person name="Submissions S."/>
        </authorList>
    </citation>
    <scope>NUCLEOTIDE SEQUENCE [LARGE SCALE GENOMIC DNA]</scope>
    <source>
        <strain evidence="10">DSM 16176</strain>
    </source>
</reference>
<evidence type="ECO:0000256" key="3">
    <source>
        <dbReference type="ARBA" id="ARBA00022692"/>
    </source>
</evidence>
<dbReference type="AlphaFoldDB" id="A0A1N7JWW4"/>
<protein>
    <submittedName>
        <fullName evidence="9">HlyD membrane-fusion protein of T1SS</fullName>
    </submittedName>
</protein>
<feature type="transmembrane region" description="Helical" evidence="6">
    <location>
        <begin position="7"/>
        <end position="28"/>
    </location>
</feature>